<organism evidence="1 2">
    <name type="scientific">Glycomyces luteolus</name>
    <dbReference type="NCBI Taxonomy" id="2670330"/>
    <lineage>
        <taxon>Bacteria</taxon>
        <taxon>Bacillati</taxon>
        <taxon>Actinomycetota</taxon>
        <taxon>Actinomycetes</taxon>
        <taxon>Glycomycetales</taxon>
        <taxon>Glycomycetaceae</taxon>
        <taxon>Glycomyces</taxon>
    </lineage>
</organism>
<reference evidence="1" key="1">
    <citation type="submission" date="2022-12" db="EMBL/GenBank/DDBJ databases">
        <title>Gycomyces niveus sp.nov.,a novel actinomycete isolated from soil in Shouguan.</title>
        <authorList>
            <person name="Yang X."/>
        </authorList>
    </citation>
    <scope>NUCLEOTIDE SEQUENCE</scope>
    <source>
        <strain evidence="1">NEAU-A15</strain>
    </source>
</reference>
<accession>A0A9X3P6M4</accession>
<evidence type="ECO:0000313" key="1">
    <source>
        <dbReference type="EMBL" id="MDA1359793.1"/>
    </source>
</evidence>
<sequence>MNDNDQPPECACANTECTSGEAPLPGYDDCETCAWEGHLERETAALRSRIADLESQLEAGQDLRAHRTALRDFDRASADESRTFGERNAARAGHAARLLSLSADEQPVAPRDAERDRIVRALTDLLHCSEGAGAYVDEIISDAVRLHGREIEVEERETWNRREEIEVACPDCGQRRQQPKRWHEPCSACRLRLGGREGRISDDPAEANEQRALLVEDTLDAFAARTGQSGPLAHADTETCAEVLRDFYCNLGHWTDARQLDFDQIAADGRAVYREERAEADDSATA</sequence>
<gene>
    <name evidence="1" type="ORF">O1R50_09175</name>
</gene>
<evidence type="ECO:0000313" key="2">
    <source>
        <dbReference type="Proteomes" id="UP001146067"/>
    </source>
</evidence>
<keyword evidence="2" id="KW-1185">Reference proteome</keyword>
<dbReference type="RefSeq" id="WP_270109677.1">
    <property type="nucleotide sequence ID" value="NZ_JAPZVP010000006.1"/>
</dbReference>
<name>A0A9X3P6M4_9ACTN</name>
<dbReference type="AlphaFoldDB" id="A0A9X3P6M4"/>
<dbReference type="EMBL" id="JAPZVP010000006">
    <property type="protein sequence ID" value="MDA1359793.1"/>
    <property type="molecule type" value="Genomic_DNA"/>
</dbReference>
<comment type="caution">
    <text evidence="1">The sequence shown here is derived from an EMBL/GenBank/DDBJ whole genome shotgun (WGS) entry which is preliminary data.</text>
</comment>
<dbReference type="Proteomes" id="UP001146067">
    <property type="component" value="Unassembled WGS sequence"/>
</dbReference>
<protein>
    <submittedName>
        <fullName evidence="1">Uncharacterized protein</fullName>
    </submittedName>
</protein>
<proteinExistence type="predicted"/>